<comment type="similarity">
    <text evidence="1">Belongs to the FAM83 family.</text>
</comment>
<keyword evidence="5" id="KW-1185">Reference proteome</keyword>
<reference evidence="4" key="3">
    <citation type="submission" date="2025-09" db="UniProtKB">
        <authorList>
            <consortium name="Ensembl"/>
        </authorList>
    </citation>
    <scope>IDENTIFICATION</scope>
</reference>
<dbReference type="GO" id="GO:0045104">
    <property type="term" value="P:intermediate filament cytoskeleton organization"/>
    <property type="evidence" value="ECO:0007669"/>
    <property type="project" value="TreeGrafter"/>
</dbReference>
<dbReference type="GO" id="GO:0044380">
    <property type="term" value="P:protein localization to cytoskeleton"/>
    <property type="evidence" value="ECO:0007669"/>
    <property type="project" value="TreeGrafter"/>
</dbReference>
<feature type="region of interest" description="Disordered" evidence="2">
    <location>
        <begin position="661"/>
        <end position="1002"/>
    </location>
</feature>
<organism evidence="4 5">
    <name type="scientific">Myripristis murdjan</name>
    <name type="common">pinecone soldierfish</name>
    <dbReference type="NCBI Taxonomy" id="586833"/>
    <lineage>
        <taxon>Eukaryota</taxon>
        <taxon>Metazoa</taxon>
        <taxon>Chordata</taxon>
        <taxon>Craniata</taxon>
        <taxon>Vertebrata</taxon>
        <taxon>Euteleostomi</taxon>
        <taxon>Actinopterygii</taxon>
        <taxon>Neopterygii</taxon>
        <taxon>Teleostei</taxon>
        <taxon>Neoteleostei</taxon>
        <taxon>Acanthomorphata</taxon>
        <taxon>Holocentriformes</taxon>
        <taxon>Holocentridae</taxon>
        <taxon>Myripristis</taxon>
    </lineage>
</organism>
<feature type="compositionally biased region" description="Polar residues" evidence="2">
    <location>
        <begin position="916"/>
        <end position="939"/>
    </location>
</feature>
<gene>
    <name evidence="4" type="primary">fam83ha</name>
</gene>
<feature type="region of interest" description="Disordered" evidence="2">
    <location>
        <begin position="1"/>
        <end position="25"/>
    </location>
</feature>
<feature type="compositionally biased region" description="Low complexity" evidence="2">
    <location>
        <begin position="768"/>
        <end position="780"/>
    </location>
</feature>
<evidence type="ECO:0000256" key="1">
    <source>
        <dbReference type="ARBA" id="ARBA00006937"/>
    </source>
</evidence>
<dbReference type="GeneTree" id="ENSGT00940000159342"/>
<dbReference type="SUPFAM" id="SSF56024">
    <property type="entry name" value="Phospholipase D/nuclease"/>
    <property type="match status" value="1"/>
</dbReference>
<dbReference type="Proteomes" id="UP000472263">
    <property type="component" value="Chromosome 15"/>
</dbReference>
<protein>
    <recommendedName>
        <fullName evidence="3">Scaffolding anchor of CK1 domain-containing protein</fullName>
    </recommendedName>
</protein>
<feature type="compositionally biased region" description="Polar residues" evidence="2">
    <location>
        <begin position="611"/>
        <end position="629"/>
    </location>
</feature>
<dbReference type="InterPro" id="IPR012461">
    <property type="entry name" value="SACK1"/>
</dbReference>
<accession>A0A667XZB3</accession>
<reference evidence="4" key="2">
    <citation type="submission" date="2025-08" db="UniProtKB">
        <authorList>
            <consortium name="Ensembl"/>
        </authorList>
    </citation>
    <scope>IDENTIFICATION</scope>
</reference>
<dbReference type="Ensembl" id="ENSMMDT00005017809.1">
    <property type="protein sequence ID" value="ENSMMDP00005017374.1"/>
    <property type="gene ID" value="ENSMMDG00005008745.1"/>
</dbReference>
<reference evidence="4" key="1">
    <citation type="submission" date="2019-06" db="EMBL/GenBank/DDBJ databases">
        <authorList>
            <consortium name="Wellcome Sanger Institute Data Sharing"/>
        </authorList>
    </citation>
    <scope>NUCLEOTIDE SEQUENCE [LARGE SCALE GENOMIC DNA]</scope>
</reference>
<dbReference type="GO" id="GO:0019901">
    <property type="term" value="F:protein kinase binding"/>
    <property type="evidence" value="ECO:0007669"/>
    <property type="project" value="TreeGrafter"/>
</dbReference>
<name>A0A667XZB3_9TELE</name>
<dbReference type="GO" id="GO:0030335">
    <property type="term" value="P:positive regulation of cell migration"/>
    <property type="evidence" value="ECO:0007669"/>
    <property type="project" value="TreeGrafter"/>
</dbReference>
<feature type="compositionally biased region" description="Basic and acidic residues" evidence="2">
    <location>
        <begin position="721"/>
        <end position="762"/>
    </location>
</feature>
<evidence type="ECO:0000256" key="2">
    <source>
        <dbReference type="SAM" id="MobiDB-lite"/>
    </source>
</evidence>
<dbReference type="InParanoid" id="A0A667XZB3"/>
<dbReference type="FunCoup" id="A0A667XZB3">
    <property type="interactions" value="51"/>
</dbReference>
<dbReference type="PANTHER" id="PTHR16181">
    <property type="entry name" value="PROTEIN FAM83A-RELATED"/>
    <property type="match status" value="1"/>
</dbReference>
<evidence type="ECO:0000313" key="5">
    <source>
        <dbReference type="Proteomes" id="UP000472263"/>
    </source>
</evidence>
<feature type="compositionally biased region" description="Polar residues" evidence="2">
    <location>
        <begin position="543"/>
        <end position="561"/>
    </location>
</feature>
<dbReference type="PANTHER" id="PTHR16181:SF16">
    <property type="entry name" value="FAMILY WITH SEQUENCE SIMILARITY 83 MEMBER HA"/>
    <property type="match status" value="1"/>
</dbReference>
<feature type="domain" description="Scaffolding anchor of CK1" evidence="3">
    <location>
        <begin position="19"/>
        <end position="302"/>
    </location>
</feature>
<sequence>KESFRRVPPGLGCSSAGDNPLDPNYLPPHYREEYRLAIDALVEDDLEGYYQFLQKEDVVDFLATSEIEHIQRTIQVPQKSSHPERYVESLGDGSSDTYWPIHSDLEAPGLDLGWPQLHRFIGPTEVTTLVNPAEPDMPTIKEQARRLIKNAQQVDVVHDIFRNTPQFHNLMYLMDMFTDVDIFADILNAAMRNVAVYVLLDEQNAHHFVNMVSNCRVNLESVQFLRVRTVSGITYHCRSGRTFKGQMMDRFLLTDCRAVLSGNYSFMWSFEKIHRCLAHLFLGQLVSTFDEEFRILFAQSQPLIIENVLPPVEDFRQLPGRQYASDRTLLYREPRKFLPIDTSRSDEWARHSFDERMDMDRKRMPLHRQEAMHRSLDQGSVDMHSKFPSQQIRMDPSYEQSQSQMPFNMLDNAPFKRHSFAEGIPSRQSSYPFLQQQGMPNMETQGRQLHWGQQPFPRTGPEVDYSGYEKFRGHGYQSADQYSEPCLPQELGPHDNFDPVLNYLSSTGNVEFDRVSDKVLPAPEVPFGSSHPKRLSVGLPYACQTSPSSPNPSEQKQFFQESKTDRKDPTVKQGLRNWRITSYLSAFDNAGEEDMPLPPPQTADPFEDPSNPLQRSASGTDLSVPLFSTTREEESFRRKYNAAVQRSSRLRSSLIFSSQLEQHVAQDTKTEPDQQDEDTDKNEDDQTKLPFASQVLGQRRSIAREPFEWRSYVKSATFDNSTKETSKDDTDKKEDLKDLSKETKDLADRNKADATDSEKLELKTSQTGVSPPVSAGSAPSHSQPPEGPKLSKPAVKECSPGHPLTVTDTKSSTVPPLIDSLAQSTDKHKSPILDSTSRESSSADPSSVEIPLSKSTIETLEPLQLESSASSLPTPCESSVISHPESVSHGKPSDKVEESKSSEPTETTTSDGVVPQSKQTKASPSRYHSSTANVLSSSNLRDDTKLLLEQISANSQSRTDTTKESPVTDDDKEDEADKNATRENAGGIKSRTKGQPKTTQEREKLLEKIQNMRKERKVYSRFEVCTENGA</sequence>
<feature type="compositionally biased region" description="Polar residues" evidence="2">
    <location>
        <begin position="833"/>
        <end position="845"/>
    </location>
</feature>
<feature type="compositionally biased region" description="Polar residues" evidence="2">
    <location>
        <begin position="865"/>
        <end position="881"/>
    </location>
</feature>
<proteinExistence type="inferred from homology"/>
<feature type="region of interest" description="Disordered" evidence="2">
    <location>
        <begin position="538"/>
        <end position="573"/>
    </location>
</feature>
<feature type="compositionally biased region" description="Acidic residues" evidence="2">
    <location>
        <begin position="673"/>
        <end position="683"/>
    </location>
</feature>
<dbReference type="GO" id="GO:1990254">
    <property type="term" value="F:keratin filament binding"/>
    <property type="evidence" value="ECO:0007669"/>
    <property type="project" value="TreeGrafter"/>
</dbReference>
<evidence type="ECO:0000259" key="3">
    <source>
        <dbReference type="Pfam" id="PF07894"/>
    </source>
</evidence>
<feature type="region of interest" description="Disordered" evidence="2">
    <location>
        <begin position="589"/>
        <end position="631"/>
    </location>
</feature>
<dbReference type="Gene3D" id="3.30.870.10">
    <property type="entry name" value="Endonuclease Chain A"/>
    <property type="match status" value="1"/>
</dbReference>
<feature type="compositionally biased region" description="Basic and acidic residues" evidence="2">
    <location>
        <begin position="886"/>
        <end position="903"/>
    </location>
</feature>
<dbReference type="GO" id="GO:0045095">
    <property type="term" value="C:keratin filament"/>
    <property type="evidence" value="ECO:0007669"/>
    <property type="project" value="TreeGrafter"/>
</dbReference>
<dbReference type="Pfam" id="PF07894">
    <property type="entry name" value="SACK1"/>
    <property type="match status" value="1"/>
</dbReference>
<evidence type="ECO:0000313" key="4">
    <source>
        <dbReference type="Ensembl" id="ENSMMDP00005017374.1"/>
    </source>
</evidence>
<dbReference type="AlphaFoldDB" id="A0A667XZB3"/>
<dbReference type="GO" id="GO:0007165">
    <property type="term" value="P:signal transduction"/>
    <property type="evidence" value="ECO:0007669"/>
    <property type="project" value="TreeGrafter"/>
</dbReference>
<dbReference type="InterPro" id="IPR050944">
    <property type="entry name" value="FAM83"/>
</dbReference>